<evidence type="ECO:0000313" key="3">
    <source>
        <dbReference type="EMBL" id="VAW17017.1"/>
    </source>
</evidence>
<dbReference type="GO" id="GO:0008233">
    <property type="term" value="F:peptidase activity"/>
    <property type="evidence" value="ECO:0007669"/>
    <property type="project" value="TreeGrafter"/>
</dbReference>
<dbReference type="PROSITE" id="PS51257">
    <property type="entry name" value="PROKAR_LIPOPROTEIN"/>
    <property type="match status" value="1"/>
</dbReference>
<dbReference type="Pfam" id="PF00144">
    <property type="entry name" value="Beta-lactamase"/>
    <property type="match status" value="1"/>
</dbReference>
<proteinExistence type="predicted"/>
<feature type="region of interest" description="Disordered" evidence="1">
    <location>
        <begin position="372"/>
        <end position="395"/>
    </location>
</feature>
<accession>A0A3B0TUC5</accession>
<dbReference type="InterPro" id="IPR052794">
    <property type="entry name" value="Mito_Ser_Protease_LACTB"/>
</dbReference>
<dbReference type="Gene3D" id="3.40.710.10">
    <property type="entry name" value="DD-peptidase/beta-lactamase superfamily"/>
    <property type="match status" value="1"/>
</dbReference>
<evidence type="ECO:0000259" key="2">
    <source>
        <dbReference type="Pfam" id="PF00144"/>
    </source>
</evidence>
<dbReference type="GO" id="GO:0005739">
    <property type="term" value="C:mitochondrion"/>
    <property type="evidence" value="ECO:0007669"/>
    <property type="project" value="TreeGrafter"/>
</dbReference>
<dbReference type="InterPro" id="IPR001466">
    <property type="entry name" value="Beta-lactam-related"/>
</dbReference>
<gene>
    <name evidence="3" type="ORF">MNBD_BACTEROID01-2002</name>
</gene>
<dbReference type="PANTHER" id="PTHR46520">
    <property type="entry name" value="SERINE BETA-LACTAMASE-LIKE PROTEIN LACTB, MITOCHONDRIAL"/>
    <property type="match status" value="1"/>
</dbReference>
<dbReference type="InterPro" id="IPR012338">
    <property type="entry name" value="Beta-lactam/transpept-like"/>
</dbReference>
<dbReference type="SUPFAM" id="SSF56601">
    <property type="entry name" value="beta-lactamase/transpeptidase-like"/>
    <property type="match status" value="1"/>
</dbReference>
<organism evidence="3">
    <name type="scientific">hydrothermal vent metagenome</name>
    <dbReference type="NCBI Taxonomy" id="652676"/>
    <lineage>
        <taxon>unclassified sequences</taxon>
        <taxon>metagenomes</taxon>
        <taxon>ecological metagenomes</taxon>
    </lineage>
</organism>
<name>A0A3B0TUC5_9ZZZZ</name>
<dbReference type="GO" id="GO:0006508">
    <property type="term" value="P:proteolysis"/>
    <property type="evidence" value="ECO:0007669"/>
    <property type="project" value="TreeGrafter"/>
</dbReference>
<reference evidence="3" key="1">
    <citation type="submission" date="2018-06" db="EMBL/GenBank/DDBJ databases">
        <authorList>
            <person name="Zhirakovskaya E."/>
        </authorList>
    </citation>
    <scope>NUCLEOTIDE SEQUENCE</scope>
</reference>
<evidence type="ECO:0000256" key="1">
    <source>
        <dbReference type="SAM" id="MobiDB-lite"/>
    </source>
</evidence>
<dbReference type="AlphaFoldDB" id="A0A3B0TUC5"/>
<protein>
    <recommendedName>
        <fullName evidence="2">Beta-lactamase-related domain-containing protein</fullName>
    </recommendedName>
</protein>
<sequence>MKRKSFVSVFLAVFILFVFSGCEKQRGNLQYDRAFIKPIKKARQELFLYMVCNQVPGCAVAVSIDGKTVWEEGLGLASKELNAPVTLETKFRVGSVSKLFTSLVYYMLIEKGGINGDSLVSGYFPEFASKKYPVRLKNLASETSGIRQPLLKERKRNLLNVTIANGLNLFKNDSLLFEPGAYEYPSPYNYNLLGAIIEKNEGKDFKKIVKAMLLDTLQMENTVPDFPAAIIKNRSDFYDRDFISRLINAPSVGRFYLLPSEGYLSTPGDILKLGNALLMSEYFSDSLKSMIYKPFTLNNGNETTKANGWGIFKSRYDQSIIYLFAGGTLGGSTHLIIHPKTKMVIAISANLNDEIDPLPSWKIWKFFDDNINGRDKHEDKEKGNKKGADKKEKGE</sequence>
<dbReference type="PANTHER" id="PTHR46520:SF1">
    <property type="entry name" value="SERINE BETA-LACTAMASE-LIKE PROTEIN LACTB, MITOCHONDRIAL"/>
    <property type="match status" value="1"/>
</dbReference>
<dbReference type="EMBL" id="UOEP01000067">
    <property type="protein sequence ID" value="VAW17017.1"/>
    <property type="molecule type" value="Genomic_DNA"/>
</dbReference>
<dbReference type="GO" id="GO:0019216">
    <property type="term" value="P:regulation of lipid metabolic process"/>
    <property type="evidence" value="ECO:0007669"/>
    <property type="project" value="TreeGrafter"/>
</dbReference>
<feature type="domain" description="Beta-lactamase-related" evidence="2">
    <location>
        <begin position="54"/>
        <end position="355"/>
    </location>
</feature>